<sequence length="199" mass="21196">MAGRFSKLTKIPTDPAAKLLAQGNVRLETPLDAPASASVETVLTELDRKGANVDLLRLMSIALPPRERVWWACLAARDIVGSGVENETPSLQAAEAWVFRPSDEARDSAIASTEHADKDDVTVHCAMAVMYCDGTLGTGDMAQIPAPPGGSSIAAFAMNVEAISTRTDDFDIYIQELIDRAVDIGRGGNGKRKEKGEGV</sequence>
<dbReference type="EMBL" id="JAFBXE010000004">
    <property type="protein sequence ID" value="MBM2412199.1"/>
    <property type="molecule type" value="Genomic_DNA"/>
</dbReference>
<dbReference type="Proteomes" id="UP000755667">
    <property type="component" value="Unassembled WGS sequence"/>
</dbReference>
<name>A0A9Q2NRC2_9RHOB</name>
<protein>
    <submittedName>
        <fullName evidence="1">Uncharacterized protein</fullName>
    </submittedName>
</protein>
<dbReference type="AlphaFoldDB" id="A0A9Q2NRC2"/>
<dbReference type="InterPro" id="IPR053855">
    <property type="entry name" value="DUF6931"/>
</dbReference>
<dbReference type="RefSeq" id="WP_085629024.1">
    <property type="nucleotide sequence ID" value="NZ_JAFBWU010000004.1"/>
</dbReference>
<dbReference type="EMBL" id="JAFBXF010000004">
    <property type="protein sequence ID" value="MBM2416867.1"/>
    <property type="molecule type" value="Genomic_DNA"/>
</dbReference>
<gene>
    <name evidence="1" type="ORF">JQX41_07800</name>
    <name evidence="2" type="ORF">JQX48_07805</name>
</gene>
<keyword evidence="4" id="KW-1185">Reference proteome</keyword>
<dbReference type="Proteomes" id="UP000809440">
    <property type="component" value="Unassembled WGS sequence"/>
</dbReference>
<evidence type="ECO:0000313" key="2">
    <source>
        <dbReference type="EMBL" id="MBM2416867.1"/>
    </source>
</evidence>
<proteinExistence type="predicted"/>
<evidence type="ECO:0000313" key="1">
    <source>
        <dbReference type="EMBL" id="MBM2412199.1"/>
    </source>
</evidence>
<dbReference type="OrthoDB" id="5572566at2"/>
<comment type="caution">
    <text evidence="1">The sequence shown here is derived from an EMBL/GenBank/DDBJ whole genome shotgun (WGS) entry which is preliminary data.</text>
</comment>
<reference evidence="1 4" key="1">
    <citation type="submission" date="2021-01" db="EMBL/GenBank/DDBJ databases">
        <title>Diatom-associated Roseobacters Show Island Model of Population Structure.</title>
        <authorList>
            <person name="Qu L."/>
            <person name="Feng X."/>
            <person name="Chen Y."/>
            <person name="Li L."/>
            <person name="Wang X."/>
            <person name="Hu Z."/>
            <person name="Wang H."/>
            <person name="Luo H."/>
        </authorList>
    </citation>
    <scope>NUCLEOTIDE SEQUENCE</scope>
    <source>
        <strain evidence="2 4">CC28-63</strain>
        <strain evidence="1">CC28-69</strain>
    </source>
</reference>
<dbReference type="GeneID" id="62640754"/>
<evidence type="ECO:0000313" key="3">
    <source>
        <dbReference type="Proteomes" id="UP000755667"/>
    </source>
</evidence>
<organism evidence="1 3">
    <name type="scientific">Marivita cryptomonadis</name>
    <dbReference type="NCBI Taxonomy" id="505252"/>
    <lineage>
        <taxon>Bacteria</taxon>
        <taxon>Pseudomonadati</taxon>
        <taxon>Pseudomonadota</taxon>
        <taxon>Alphaproteobacteria</taxon>
        <taxon>Rhodobacterales</taxon>
        <taxon>Roseobacteraceae</taxon>
        <taxon>Marivita</taxon>
    </lineage>
</organism>
<evidence type="ECO:0000313" key="4">
    <source>
        <dbReference type="Proteomes" id="UP000809440"/>
    </source>
</evidence>
<accession>A0A9Q2NRC2</accession>
<dbReference type="Pfam" id="PF22011">
    <property type="entry name" value="DUF6931"/>
    <property type="match status" value="1"/>
</dbReference>